<evidence type="ECO:0000313" key="4">
    <source>
        <dbReference type="Proteomes" id="UP000321954"/>
    </source>
</evidence>
<dbReference type="Gene3D" id="3.90.1150.10">
    <property type="entry name" value="Aspartate Aminotransferase, domain 1"/>
    <property type="match status" value="1"/>
</dbReference>
<name>A0A5B8YL11_9FLAO</name>
<dbReference type="Gene3D" id="3.40.640.10">
    <property type="entry name" value="Type I PLP-dependent aspartate aminotransferase-like (Major domain)"/>
    <property type="match status" value="1"/>
</dbReference>
<protein>
    <submittedName>
        <fullName evidence="3">Cysteine desulfurase-like protein</fullName>
    </submittedName>
</protein>
<sequence>MEINFVREQFPALNSGFVFMDNAGGSQILGSSVDYISDYLIHSNVQLGASYKVSAMAGDRLTKVTEQIAGLLNTRDIKEVVIGPSSTMLLRILSLCLSAQWKEGDEVIVTNTDHEANVSCWTDLKDKGIKIKIWKVDPDTLELKIHDLEKLLSSRTKLVALTHCSNVLGTINPIKEIAAIVHDAGAHICVDGVAYAPHRKVDVQELDVDFYTFSWYKVYGPHLAVMYGRLDLLTEMKGINHYFFTPGDVPYKFQPGNYNFELTYGLRAFPEYLIKFFDMHFPHLNATAREKYRKSFELIAQYEEELAAKLLNYLNSVSQIRIIGHTEAEGDLRVPTISFVHEKLKSPDIVAEVDKENIGIRYGDFYAKKLIHDLELEKYGGVVRVSLVHYNTMEEVDRLIEAFQKIF</sequence>
<dbReference type="AlphaFoldDB" id="A0A5B8YL11"/>
<evidence type="ECO:0000256" key="1">
    <source>
        <dbReference type="ARBA" id="ARBA00022898"/>
    </source>
</evidence>
<dbReference type="InterPro" id="IPR015421">
    <property type="entry name" value="PyrdxlP-dep_Trfase_major"/>
</dbReference>
<dbReference type="InterPro" id="IPR011340">
    <property type="entry name" value="Cys_dSase-rel"/>
</dbReference>
<dbReference type="PANTHER" id="PTHR43586">
    <property type="entry name" value="CYSTEINE DESULFURASE"/>
    <property type="match status" value="1"/>
</dbReference>
<dbReference type="OrthoDB" id="9804366at2"/>
<dbReference type="SUPFAM" id="SSF53383">
    <property type="entry name" value="PLP-dependent transferases"/>
    <property type="match status" value="1"/>
</dbReference>
<evidence type="ECO:0000313" key="3">
    <source>
        <dbReference type="EMBL" id="QED38592.1"/>
    </source>
</evidence>
<dbReference type="PANTHER" id="PTHR43586:SF21">
    <property type="entry name" value="PYRIDOXAL PHOSPHATE (PLP)-DEPENDENT ASPARTATE AMINOTRANSFERASE SUPERFAMILY"/>
    <property type="match status" value="1"/>
</dbReference>
<dbReference type="Proteomes" id="UP000321954">
    <property type="component" value="Chromosome"/>
</dbReference>
<organism evidence="3 4">
    <name type="scientific">Antarcticibacterium arcticum</name>
    <dbReference type="NCBI Taxonomy" id="2585771"/>
    <lineage>
        <taxon>Bacteria</taxon>
        <taxon>Pseudomonadati</taxon>
        <taxon>Bacteroidota</taxon>
        <taxon>Flavobacteriia</taxon>
        <taxon>Flavobacteriales</taxon>
        <taxon>Flavobacteriaceae</taxon>
        <taxon>Antarcticibacterium</taxon>
    </lineage>
</organism>
<dbReference type="InterPro" id="IPR000192">
    <property type="entry name" value="Aminotrans_V_dom"/>
</dbReference>
<feature type="domain" description="Aminotransferase class V" evidence="2">
    <location>
        <begin position="18"/>
        <end position="399"/>
    </location>
</feature>
<gene>
    <name evidence="3" type="ORF">FK178_13075</name>
</gene>
<keyword evidence="1" id="KW-0663">Pyridoxal phosphate</keyword>
<reference evidence="3 4" key="1">
    <citation type="submission" date="2019-08" db="EMBL/GenBank/DDBJ databases">
        <title>Antarcticibacterium arcticum sp. nov., a bacterium isolated from marine sediment of the Canadian Beaufort Sea.</title>
        <authorList>
            <person name="Lee Y.M."/>
            <person name="Baek K."/>
            <person name="Lee D.-H."/>
            <person name="Shin S.C."/>
            <person name="Jin Y.K."/>
            <person name="Park Y."/>
        </authorList>
    </citation>
    <scope>NUCLEOTIDE SEQUENCE [LARGE SCALE GENOMIC DNA]</scope>
    <source>
        <strain evidence="3 4">PAMC 28998</strain>
    </source>
</reference>
<evidence type="ECO:0000259" key="2">
    <source>
        <dbReference type="Pfam" id="PF00266"/>
    </source>
</evidence>
<dbReference type="InterPro" id="IPR015424">
    <property type="entry name" value="PyrdxlP-dep_Trfase"/>
</dbReference>
<dbReference type="RefSeq" id="WP_146836040.1">
    <property type="nucleotide sequence ID" value="NZ_CP042476.1"/>
</dbReference>
<dbReference type="EMBL" id="CP042476">
    <property type="protein sequence ID" value="QED38592.1"/>
    <property type="molecule type" value="Genomic_DNA"/>
</dbReference>
<accession>A0A5B8YL11</accession>
<dbReference type="Pfam" id="PF00266">
    <property type="entry name" value="Aminotran_5"/>
    <property type="match status" value="1"/>
</dbReference>
<dbReference type="NCBIfam" id="TIGR01976">
    <property type="entry name" value="am_tr_V_VC1184"/>
    <property type="match status" value="1"/>
</dbReference>
<proteinExistence type="predicted"/>
<dbReference type="InterPro" id="IPR015422">
    <property type="entry name" value="PyrdxlP-dep_Trfase_small"/>
</dbReference>
<dbReference type="KEGG" id="anp:FK178_13075"/>
<keyword evidence="4" id="KW-1185">Reference proteome</keyword>